<keyword evidence="3 7" id="KW-0418">Kinase</keyword>
<feature type="compositionally biased region" description="Low complexity" evidence="4">
    <location>
        <begin position="903"/>
        <end position="912"/>
    </location>
</feature>
<feature type="compositionally biased region" description="Polar residues" evidence="4">
    <location>
        <begin position="879"/>
        <end position="888"/>
    </location>
</feature>
<evidence type="ECO:0000259" key="5">
    <source>
        <dbReference type="PROSITE" id="PS51158"/>
    </source>
</evidence>
<evidence type="ECO:0000256" key="2">
    <source>
        <dbReference type="ARBA" id="ARBA00022679"/>
    </source>
</evidence>
<accession>A0AAJ7X8G3</accession>
<evidence type="ECO:0000313" key="6">
    <source>
        <dbReference type="Proteomes" id="UP001318040"/>
    </source>
</evidence>
<dbReference type="Proteomes" id="UP001318040">
    <property type="component" value="Chromosome 41"/>
</dbReference>
<reference evidence="7 8" key="1">
    <citation type="submission" date="2025-04" db="UniProtKB">
        <authorList>
            <consortium name="RefSeq"/>
        </authorList>
    </citation>
    <scope>IDENTIFICATION</scope>
    <source>
        <tissue evidence="7 8">Sperm</tissue>
    </source>
</reference>
<dbReference type="RefSeq" id="XP_032824901.1">
    <property type="nucleotide sequence ID" value="XM_032969010.1"/>
</dbReference>
<dbReference type="GO" id="GO:0005929">
    <property type="term" value="C:cilium"/>
    <property type="evidence" value="ECO:0007669"/>
    <property type="project" value="TreeGrafter"/>
</dbReference>
<dbReference type="GO" id="GO:0045087">
    <property type="term" value="P:innate immune response"/>
    <property type="evidence" value="ECO:0007669"/>
    <property type="project" value="TreeGrafter"/>
</dbReference>
<feature type="compositionally biased region" description="Polar residues" evidence="4">
    <location>
        <begin position="560"/>
        <end position="569"/>
    </location>
</feature>
<feature type="compositionally biased region" description="Low complexity" evidence="4">
    <location>
        <begin position="714"/>
        <end position="728"/>
    </location>
</feature>
<dbReference type="RefSeq" id="XP_032824903.1">
    <property type="nucleotide sequence ID" value="XM_032969012.1"/>
</dbReference>
<dbReference type="SUPFAM" id="SSF56112">
    <property type="entry name" value="Protein kinase-like (PK-like)"/>
    <property type="match status" value="1"/>
</dbReference>
<evidence type="ECO:0000256" key="4">
    <source>
        <dbReference type="SAM" id="MobiDB-lite"/>
    </source>
</evidence>
<dbReference type="InterPro" id="IPR004166">
    <property type="entry name" value="a-kinase_dom"/>
</dbReference>
<dbReference type="PROSITE" id="PS51158">
    <property type="entry name" value="ALPHA_KINASE"/>
    <property type="match status" value="1"/>
</dbReference>
<gene>
    <name evidence="7 8 9 10" type="primary">ALPK1</name>
</gene>
<dbReference type="RefSeq" id="XP_032824902.1">
    <property type="nucleotide sequence ID" value="XM_032969011.1"/>
</dbReference>
<dbReference type="GO" id="GO:0004674">
    <property type="term" value="F:protein serine/threonine kinase activity"/>
    <property type="evidence" value="ECO:0007669"/>
    <property type="project" value="UniProtKB-KW"/>
</dbReference>
<dbReference type="InterPro" id="IPR011009">
    <property type="entry name" value="Kinase-like_dom_sf"/>
</dbReference>
<evidence type="ECO:0000256" key="3">
    <source>
        <dbReference type="ARBA" id="ARBA00022777"/>
    </source>
</evidence>
<evidence type="ECO:0000313" key="10">
    <source>
        <dbReference type="RefSeq" id="XP_032824904.1"/>
    </source>
</evidence>
<feature type="region of interest" description="Disordered" evidence="4">
    <location>
        <begin position="708"/>
        <end position="957"/>
    </location>
</feature>
<feature type="compositionally biased region" description="Low complexity" evidence="4">
    <location>
        <begin position="947"/>
        <end position="956"/>
    </location>
</feature>
<feature type="region of interest" description="Disordered" evidence="4">
    <location>
        <begin position="658"/>
        <end position="693"/>
    </location>
</feature>
<feature type="compositionally biased region" description="Low complexity" evidence="4">
    <location>
        <begin position="547"/>
        <end position="559"/>
    </location>
</feature>
<dbReference type="GO" id="GO:0005524">
    <property type="term" value="F:ATP binding"/>
    <property type="evidence" value="ECO:0007669"/>
    <property type="project" value="InterPro"/>
</dbReference>
<dbReference type="GO" id="GO:0002753">
    <property type="term" value="P:cytoplasmic pattern recognition receptor signaling pathway"/>
    <property type="evidence" value="ECO:0007669"/>
    <property type="project" value="TreeGrafter"/>
</dbReference>
<dbReference type="PANTHER" id="PTHR46747">
    <property type="entry name" value="ALPHA-PROTEIN KINASE 1"/>
    <property type="match status" value="1"/>
</dbReference>
<keyword evidence="1" id="KW-0723">Serine/threonine-protein kinase</keyword>
<dbReference type="GO" id="GO:0048029">
    <property type="term" value="F:monosaccharide binding"/>
    <property type="evidence" value="ECO:0007669"/>
    <property type="project" value="TreeGrafter"/>
</dbReference>
<dbReference type="CTD" id="80216"/>
<dbReference type="Pfam" id="PF02816">
    <property type="entry name" value="Alpha_kinase"/>
    <property type="match status" value="1"/>
</dbReference>
<organism evidence="6 8">
    <name type="scientific">Petromyzon marinus</name>
    <name type="common">Sea lamprey</name>
    <dbReference type="NCBI Taxonomy" id="7757"/>
    <lineage>
        <taxon>Eukaryota</taxon>
        <taxon>Metazoa</taxon>
        <taxon>Chordata</taxon>
        <taxon>Craniata</taxon>
        <taxon>Vertebrata</taxon>
        <taxon>Cyclostomata</taxon>
        <taxon>Hyperoartia</taxon>
        <taxon>Petromyzontiformes</taxon>
        <taxon>Petromyzontidae</taxon>
        <taxon>Petromyzon</taxon>
    </lineage>
</organism>
<evidence type="ECO:0000256" key="1">
    <source>
        <dbReference type="ARBA" id="ARBA00022527"/>
    </source>
</evidence>
<sequence length="1253" mass="133158">MSTQEVMVAALRACLQELGALRDGDATVPVGAALPHGSDEPLSEELVALLQDARDMKWPFVPERWQYVNPARHEDTRDLKDILAGQLPQLLGALWRAVAEDDTLGAACACLALDRSAYWADASGPLLRVVRALHRRSPDTPLAPQIVIRQARVYVNDGQLRKAEYMLNNLIENNGQTGTWVYHSDQDRILVQSVCIQIRGQIFQKLGMWLEAADLFLLSIVGFQNLDIADKKGISSSLGLLAEVLVSMSDSDYEQLKANTKNVPASVWKQPHRLLAAAEAAKLSAVFVEYVAGLVLLNMNRCGTCLLSYSQLPRVPDDARRARASAAAAAFEVCLLTRRGRGAVTGRTPLHAFIYAAFNLSVARRLARPPGLPAGGRVSAGLSAHACARLLRLLGTAEAAARPGRRGPAAASAAAAEEEIDRAVLELLEEADAGSENRTEDPDSFVPDRYKDAEAYEALGRTEEFAAALRAKASSLFRTLEQGEDFRRPSDSRDGGAAAALCITTATTEACATGDQDARGCAKKPIASLVGYAARDARSGSDGGSSGRSSRGEGVSGASKSRSQSSTGSWGVVQKSGKQWSLESLPEHRPAAPSLAASDSSGSFVFVEKGGGDAGGDAGAGKPSAAAVKEATEMVGGLRVSPEGWASSAEVVDAALATAGSEEPGHASVEAAGRDRREMAAPDPDGTVDPDLATEDVFVVDVLARDGAGRRAPPKSAAAAATVDAEAPTADDGDPVAAPRPQRGSAPGELGGRGSSARDVDPPTEDVPSTADGNRRLPPSPPSPASSERSGSFDLLDLDAETNEGDGSNLPPPPPLTRGRPAALAGGASAPDDEPPPGAATDVDVDLPTAEDEAVAPRGAEARRRASPAASPDSGSSFEVATSDATTDPPTEGPGGRGGGGSAEPSSGSFEGFPPGDAPSAANAVDSTARRAAFRASRTFHDKPGRSGSSGSSGSSFETVDYSFVDDGQGRSMLPEEAVRAEGELSPMDMTTAELKKMLEGKGPMPLVEENTVHLAMVLTYNRSADRWAGHHTLLHIGARLQLTANVRGQQRDAFWVQYLHQEQALARYVGKCYKREREARYYVDNVVRQATAQHYVTEFNQRLFKKKHPTQIYYMPATLLLMLDDGGRVRACMNAEPYMEGSFAKITNNSEVYKRNVPAAPYAIAFSHFTYDLSKGSEIIVDLQGWTTMDGTGLMYLTDPLVHSWFKDLNDSVDYGQRGFHKFWDKQHAECNHICHDLDLKRPPPGQYTMNS</sequence>
<dbReference type="RefSeq" id="XP_032824904.1">
    <property type="nucleotide sequence ID" value="XM_032969013.1"/>
</dbReference>
<dbReference type="AlphaFoldDB" id="A0AAJ7X8G3"/>
<feature type="compositionally biased region" description="Low complexity" evidence="4">
    <location>
        <begin position="867"/>
        <end position="877"/>
    </location>
</feature>
<keyword evidence="6" id="KW-1185">Reference proteome</keyword>
<dbReference type="Gene3D" id="3.20.200.10">
    <property type="entry name" value="MHCK/EF2 kinase"/>
    <property type="match status" value="1"/>
</dbReference>
<feature type="domain" description="Alpha-type protein kinase" evidence="5">
    <location>
        <begin position="1020"/>
        <end position="1244"/>
    </location>
</feature>
<proteinExistence type="predicted"/>
<feature type="compositionally biased region" description="Acidic residues" evidence="4">
    <location>
        <begin position="843"/>
        <end position="854"/>
    </location>
</feature>
<evidence type="ECO:0000313" key="7">
    <source>
        <dbReference type="RefSeq" id="XP_032824901.1"/>
    </source>
</evidence>
<dbReference type="InterPro" id="IPR043529">
    <property type="entry name" value="ALPK1"/>
</dbReference>
<protein>
    <submittedName>
        <fullName evidence="7 8">Alpha-protein kinase 1 isoform X2</fullName>
    </submittedName>
</protein>
<dbReference type="PANTHER" id="PTHR46747:SF1">
    <property type="entry name" value="ALPHA-PROTEIN KINASE 1"/>
    <property type="match status" value="1"/>
</dbReference>
<name>A0AAJ7X8G3_PETMA</name>
<feature type="region of interest" description="Disordered" evidence="4">
    <location>
        <begin position="535"/>
        <end position="574"/>
    </location>
</feature>
<evidence type="ECO:0000313" key="9">
    <source>
        <dbReference type="RefSeq" id="XP_032824903.1"/>
    </source>
</evidence>
<dbReference type="SMART" id="SM00811">
    <property type="entry name" value="Alpha_kinase"/>
    <property type="match status" value="1"/>
</dbReference>
<evidence type="ECO:0000313" key="8">
    <source>
        <dbReference type="RefSeq" id="XP_032824902.1"/>
    </source>
</evidence>
<keyword evidence="2" id="KW-0808">Transferase</keyword>
<feature type="compositionally biased region" description="Gly residues" evidence="4">
    <location>
        <begin position="893"/>
        <end position="902"/>
    </location>
</feature>